<evidence type="ECO:0000313" key="2">
    <source>
        <dbReference type="Proteomes" id="UP001279734"/>
    </source>
</evidence>
<protein>
    <submittedName>
        <fullName evidence="1">Uncharacterized protein</fullName>
    </submittedName>
</protein>
<reference evidence="1" key="1">
    <citation type="submission" date="2023-05" db="EMBL/GenBank/DDBJ databases">
        <title>Nepenthes gracilis genome sequencing.</title>
        <authorList>
            <person name="Fukushima K."/>
        </authorList>
    </citation>
    <scope>NUCLEOTIDE SEQUENCE</scope>
    <source>
        <strain evidence="1">SING2019-196</strain>
    </source>
</reference>
<evidence type="ECO:0000313" key="1">
    <source>
        <dbReference type="EMBL" id="GMH08541.1"/>
    </source>
</evidence>
<sequence>MEESSSGVEWYTALGGATTRGPILLNYFFGLLAPTTAAPAKSMEAAFSKLSRAMPQLVLLLASSSIGLDVVRVVAAEERAVVAEPRAHNTQMRAYFTEDRESDYGGAFKHVGCMRGGGLEIGCRSSTSSLLCCRLKG</sequence>
<name>A0AAD3SD18_NEPGR</name>
<organism evidence="1 2">
    <name type="scientific">Nepenthes gracilis</name>
    <name type="common">Slender pitcher plant</name>
    <dbReference type="NCBI Taxonomy" id="150966"/>
    <lineage>
        <taxon>Eukaryota</taxon>
        <taxon>Viridiplantae</taxon>
        <taxon>Streptophyta</taxon>
        <taxon>Embryophyta</taxon>
        <taxon>Tracheophyta</taxon>
        <taxon>Spermatophyta</taxon>
        <taxon>Magnoliopsida</taxon>
        <taxon>eudicotyledons</taxon>
        <taxon>Gunneridae</taxon>
        <taxon>Pentapetalae</taxon>
        <taxon>Caryophyllales</taxon>
        <taxon>Nepenthaceae</taxon>
        <taxon>Nepenthes</taxon>
    </lineage>
</organism>
<comment type="caution">
    <text evidence="1">The sequence shown here is derived from an EMBL/GenBank/DDBJ whole genome shotgun (WGS) entry which is preliminary data.</text>
</comment>
<keyword evidence="2" id="KW-1185">Reference proteome</keyword>
<dbReference type="AlphaFoldDB" id="A0AAD3SD18"/>
<accession>A0AAD3SD18</accession>
<proteinExistence type="predicted"/>
<dbReference type="EMBL" id="BSYO01000008">
    <property type="protein sequence ID" value="GMH08541.1"/>
    <property type="molecule type" value="Genomic_DNA"/>
</dbReference>
<gene>
    <name evidence="1" type="ORF">Nepgr_010381</name>
</gene>
<dbReference type="Proteomes" id="UP001279734">
    <property type="component" value="Unassembled WGS sequence"/>
</dbReference>